<comment type="caution">
    <text evidence="6">The sequence shown here is derived from an EMBL/GenBank/DDBJ whole genome shotgun (WGS) entry which is preliminary data.</text>
</comment>
<evidence type="ECO:0000256" key="2">
    <source>
        <dbReference type="ARBA" id="ARBA00022827"/>
    </source>
</evidence>
<feature type="domain" description="FAD-binding FR-type" evidence="5">
    <location>
        <begin position="334"/>
        <end position="474"/>
    </location>
</feature>
<feature type="domain" description="2Fe-2S ferredoxin-type" evidence="4">
    <location>
        <begin position="236"/>
        <end position="331"/>
    </location>
</feature>
<dbReference type="Pfam" id="PF00175">
    <property type="entry name" value="NAD_binding_1"/>
    <property type="match status" value="1"/>
</dbReference>
<dbReference type="PANTHER" id="PTHR43644">
    <property type="entry name" value="NA(+)-TRANSLOCATING NADH-QUINONE REDUCTASE SUBUNIT"/>
    <property type="match status" value="1"/>
</dbReference>
<dbReference type="STRING" id="1122185.N792_08025"/>
<feature type="transmembrane region" description="Helical" evidence="3">
    <location>
        <begin position="199"/>
        <end position="225"/>
    </location>
</feature>
<evidence type="ECO:0008006" key="8">
    <source>
        <dbReference type="Google" id="ProtNLM"/>
    </source>
</evidence>
<dbReference type="SUPFAM" id="SSF54292">
    <property type="entry name" value="2Fe-2S ferredoxin-like"/>
    <property type="match status" value="1"/>
</dbReference>
<dbReference type="SUPFAM" id="SSF50998">
    <property type="entry name" value="Quinoprotein alcohol dehydrogenase-like"/>
    <property type="match status" value="1"/>
</dbReference>
<dbReference type="AlphaFoldDB" id="A0A0A0ER11"/>
<keyword evidence="1" id="KW-0285">Flavoprotein</keyword>
<dbReference type="InterPro" id="IPR036010">
    <property type="entry name" value="2Fe-2S_ferredoxin-like_sf"/>
</dbReference>
<evidence type="ECO:0000256" key="3">
    <source>
        <dbReference type="SAM" id="Phobius"/>
    </source>
</evidence>
<keyword evidence="7" id="KW-1185">Reference proteome</keyword>
<organism evidence="6 7">
    <name type="scientific">Lysobacter concretionis Ko07 = DSM 16239</name>
    <dbReference type="NCBI Taxonomy" id="1122185"/>
    <lineage>
        <taxon>Bacteria</taxon>
        <taxon>Pseudomonadati</taxon>
        <taxon>Pseudomonadota</taxon>
        <taxon>Gammaproteobacteria</taxon>
        <taxon>Lysobacterales</taxon>
        <taxon>Lysobacteraceae</taxon>
        <taxon>Novilysobacter</taxon>
    </lineage>
</organism>
<dbReference type="Gene3D" id="3.10.20.30">
    <property type="match status" value="1"/>
</dbReference>
<sequence>MTPWIQKLHKWVGLIIGLQFVIWAASGLVMSLLDTATVNNQHHLAPAAQALPWPEAEISPAVIVARESRPVQMVETHWLAAEPVYRLSDGVSSWLADIRDGSSVPVTAADVAAIAARDYVGDGRPASPELMQENTWEVRGHTGPIWRVAFSDDDATTLYVSGQDGTILERRNDTWRLFDFVMMLHFMDYTRQQDFNNPLIVMAGAGGLWLALSGIWLFFASFRLGEFIPARWRPRRELTVYGADGGKLRSVESHSGDTVYLALGRNGLQLPSNCGGGQSCGLCVVRVRGHAPPPSSADRMHIDATRLRSGYRLACNLPVTSDGQIEVAGGAALWTERVATVVSATAVTPFLREFVLAPEVPLGPEFQPGAYLQVHVPGYRLQRNDLDHPELHRQDWSSLSLPENLVCKEPVRRSYSLSLPVEKAGGNVTLLARFSPGRQGKKQQPAGKGSTYLYSLKPGDRVCFSGPFGDFAIKPGAKEKVFIGGGAGMAPLRAMVHSLLESGAEERIHFWYGARNMREAPYVEEMEALARKHANFTWHLVLSEAAEHGAGLIRGLVHEATDEGLLQNHPDLKSCEFYLCGPPAMLAATRSLLARLGIAEEQVAYDDFKI</sequence>
<dbReference type="InterPro" id="IPR039261">
    <property type="entry name" value="FNR_nucleotide-bd"/>
</dbReference>
<dbReference type="GO" id="GO:0016491">
    <property type="term" value="F:oxidoreductase activity"/>
    <property type="evidence" value="ECO:0007669"/>
    <property type="project" value="InterPro"/>
</dbReference>
<gene>
    <name evidence="6" type="ORF">N792_08025</name>
</gene>
<dbReference type="InterPro" id="IPR017938">
    <property type="entry name" value="Riboflavin_synthase-like_b-brl"/>
</dbReference>
<dbReference type="eggNOG" id="COG2871">
    <property type="taxonomic scope" value="Bacteria"/>
</dbReference>
<keyword evidence="3" id="KW-1133">Transmembrane helix</keyword>
<dbReference type="OrthoDB" id="9806195at2"/>
<feature type="transmembrane region" description="Helical" evidence="3">
    <location>
        <begin position="12"/>
        <end position="33"/>
    </location>
</feature>
<name>A0A0A0ER11_9GAMM</name>
<proteinExistence type="predicted"/>
<dbReference type="eggNOG" id="COG3182">
    <property type="taxonomic scope" value="Bacteria"/>
</dbReference>
<protein>
    <recommendedName>
        <fullName evidence="8">Na(+)-translocating NADH-quinone reductase subunit F</fullName>
    </recommendedName>
</protein>
<keyword evidence="3" id="KW-0472">Membrane</keyword>
<keyword evidence="3" id="KW-0812">Transmembrane</keyword>
<reference evidence="6 7" key="1">
    <citation type="submission" date="2013-08" db="EMBL/GenBank/DDBJ databases">
        <title>Genome sequencing of Lysobacter.</title>
        <authorList>
            <person name="Zhang S."/>
            <person name="Wang G."/>
        </authorList>
    </citation>
    <scope>NUCLEOTIDE SEQUENCE [LARGE SCALE GENOMIC DNA]</scope>
    <source>
        <strain evidence="6 7">Ko07</strain>
    </source>
</reference>
<dbReference type="EMBL" id="AVPS01000005">
    <property type="protein sequence ID" value="KGM51627.1"/>
    <property type="molecule type" value="Genomic_DNA"/>
</dbReference>
<evidence type="ECO:0000313" key="6">
    <source>
        <dbReference type="EMBL" id="KGM51627.1"/>
    </source>
</evidence>
<dbReference type="InterPro" id="IPR012675">
    <property type="entry name" value="Beta-grasp_dom_sf"/>
</dbReference>
<dbReference type="PROSITE" id="PS51085">
    <property type="entry name" value="2FE2S_FER_2"/>
    <property type="match status" value="1"/>
</dbReference>
<dbReference type="SUPFAM" id="SSF52343">
    <property type="entry name" value="Ferredoxin reductase-like, C-terminal NADP-linked domain"/>
    <property type="match status" value="1"/>
</dbReference>
<dbReference type="PANTHER" id="PTHR43644:SF1">
    <property type="entry name" value="NAD(P)H-FLAVIN REDUCTASE"/>
    <property type="match status" value="1"/>
</dbReference>
<dbReference type="GO" id="GO:0051536">
    <property type="term" value="F:iron-sulfur cluster binding"/>
    <property type="evidence" value="ECO:0007669"/>
    <property type="project" value="InterPro"/>
</dbReference>
<dbReference type="RefSeq" id="WP_036193670.1">
    <property type="nucleotide sequence ID" value="NZ_AVPS01000005.1"/>
</dbReference>
<keyword evidence="2" id="KW-0274">FAD</keyword>
<evidence type="ECO:0000259" key="5">
    <source>
        <dbReference type="PROSITE" id="PS51384"/>
    </source>
</evidence>
<dbReference type="Gene3D" id="2.130.10.10">
    <property type="entry name" value="YVTN repeat-like/Quinoprotein amine dehydrogenase"/>
    <property type="match status" value="1"/>
</dbReference>
<dbReference type="Gene3D" id="3.40.50.80">
    <property type="entry name" value="Nucleotide-binding domain of ferredoxin-NADP reductase (FNR) module"/>
    <property type="match status" value="1"/>
</dbReference>
<dbReference type="InterPro" id="IPR015943">
    <property type="entry name" value="WD40/YVTN_repeat-like_dom_sf"/>
</dbReference>
<accession>A0A0A0ER11</accession>
<evidence type="ECO:0000313" key="7">
    <source>
        <dbReference type="Proteomes" id="UP000030017"/>
    </source>
</evidence>
<evidence type="ECO:0000259" key="4">
    <source>
        <dbReference type="PROSITE" id="PS51085"/>
    </source>
</evidence>
<dbReference type="Gene3D" id="2.40.30.10">
    <property type="entry name" value="Translation factors"/>
    <property type="match status" value="1"/>
</dbReference>
<evidence type="ECO:0000256" key="1">
    <source>
        <dbReference type="ARBA" id="ARBA00022630"/>
    </source>
</evidence>
<dbReference type="SUPFAM" id="SSF63380">
    <property type="entry name" value="Riboflavin synthase domain-like"/>
    <property type="match status" value="1"/>
</dbReference>
<dbReference type="PROSITE" id="PS51384">
    <property type="entry name" value="FAD_FR"/>
    <property type="match status" value="1"/>
</dbReference>
<dbReference type="CDD" id="cd00207">
    <property type="entry name" value="fer2"/>
    <property type="match status" value="1"/>
</dbReference>
<dbReference type="InterPro" id="IPR005625">
    <property type="entry name" value="PepSY-ass_TM"/>
</dbReference>
<dbReference type="Proteomes" id="UP000030017">
    <property type="component" value="Unassembled WGS sequence"/>
</dbReference>
<dbReference type="InterPro" id="IPR011047">
    <property type="entry name" value="Quinoprotein_ADH-like_sf"/>
</dbReference>
<dbReference type="Pfam" id="PF03929">
    <property type="entry name" value="PepSY_TM"/>
    <property type="match status" value="1"/>
</dbReference>
<dbReference type="Pfam" id="PF00111">
    <property type="entry name" value="Fer2"/>
    <property type="match status" value="1"/>
</dbReference>
<dbReference type="InterPro" id="IPR017927">
    <property type="entry name" value="FAD-bd_FR_type"/>
</dbReference>
<dbReference type="InterPro" id="IPR001041">
    <property type="entry name" value="2Fe-2S_ferredoxin-type"/>
</dbReference>
<dbReference type="InterPro" id="IPR001433">
    <property type="entry name" value="OxRdtase_FAD/NAD-bd"/>
</dbReference>